<protein>
    <recommendedName>
        <fullName evidence="4">ADP-ribosyltransferase exoenzyme</fullName>
    </recommendedName>
</protein>
<dbReference type="SUPFAM" id="SSF56399">
    <property type="entry name" value="ADP-ribosylation"/>
    <property type="match status" value="1"/>
</dbReference>
<organism evidence="2 3">
    <name type="scientific">Legionella maceachernii</name>
    <dbReference type="NCBI Taxonomy" id="466"/>
    <lineage>
        <taxon>Bacteria</taxon>
        <taxon>Pseudomonadati</taxon>
        <taxon>Pseudomonadota</taxon>
        <taxon>Gammaproteobacteria</taxon>
        <taxon>Legionellales</taxon>
        <taxon>Legionellaceae</taxon>
        <taxon>Legionella</taxon>
    </lineage>
</organism>
<feature type="region of interest" description="Disordered" evidence="1">
    <location>
        <begin position="335"/>
        <end position="380"/>
    </location>
</feature>
<evidence type="ECO:0000256" key="1">
    <source>
        <dbReference type="SAM" id="MobiDB-lite"/>
    </source>
</evidence>
<comment type="caution">
    <text evidence="2">The sequence shown here is derived from an EMBL/GenBank/DDBJ whole genome shotgun (WGS) entry which is preliminary data.</text>
</comment>
<reference evidence="2 3" key="1">
    <citation type="submission" date="2015-11" db="EMBL/GenBank/DDBJ databases">
        <title>Genomic analysis of 38 Legionella species identifies large and diverse effector repertoires.</title>
        <authorList>
            <person name="Burstein D."/>
            <person name="Amaro F."/>
            <person name="Zusman T."/>
            <person name="Lifshitz Z."/>
            <person name="Cohen O."/>
            <person name="Gilbert J.A."/>
            <person name="Pupko T."/>
            <person name="Shuman H.A."/>
            <person name="Segal G."/>
        </authorList>
    </citation>
    <scope>NUCLEOTIDE SEQUENCE [LARGE SCALE GENOMIC DNA]</scope>
    <source>
        <strain evidence="2 3">PX-1-G2-E2</strain>
    </source>
</reference>
<accession>A0A0W0VZX7</accession>
<evidence type="ECO:0000313" key="3">
    <source>
        <dbReference type="Proteomes" id="UP000054908"/>
    </source>
</evidence>
<sequence length="380" mass="41924">MSSKDEEVIKAFVEQRGEELKQATKATTTVALEYGPLIKNDATIQFEKLIKAVLATQTNPSAPPVDFEVENDKLFATFDKQKYDVSELIKNANMNHLQFNDKDADSYMALLKSDKCQYPPALKGSSSIPTMADYEEQEKKGKHPEALKELNLAEKSAINIYTGGFYGVCNKVLRGNVSGLTGCSSQEIGEILATSAMGCAGLNKVSESEPHQTFRIEENFDPDFTQKRIDAVNSGGEITQEMGFFSTAFAPSDDKDTNEMYTELLNSGGGTGVLLSDLRGKYVASIARKPDEFEYLVPPTQMQWIGHYETANGSHFFHAKPVQTLTHLTEEQKKSTLLKNQQEPAEKDAPTISASVDFKKRLSEAKGPEEPNSSNTFGLK</sequence>
<dbReference type="EMBL" id="LNYL01000044">
    <property type="protein sequence ID" value="KTD25555.1"/>
    <property type="molecule type" value="Genomic_DNA"/>
</dbReference>
<proteinExistence type="predicted"/>
<evidence type="ECO:0008006" key="4">
    <source>
        <dbReference type="Google" id="ProtNLM"/>
    </source>
</evidence>
<dbReference type="Gene3D" id="3.90.176.10">
    <property type="entry name" value="Toxin ADP-ribosyltransferase, Chain A, domain 1"/>
    <property type="match status" value="1"/>
</dbReference>
<dbReference type="OrthoDB" id="5645954at2"/>
<dbReference type="Proteomes" id="UP000054908">
    <property type="component" value="Unassembled WGS sequence"/>
</dbReference>
<feature type="compositionally biased region" description="Basic and acidic residues" evidence="1">
    <location>
        <begin position="357"/>
        <end position="369"/>
    </location>
</feature>
<evidence type="ECO:0000313" key="2">
    <source>
        <dbReference type="EMBL" id="KTD25555.1"/>
    </source>
</evidence>
<name>A0A0W0VZX7_9GAMM</name>
<dbReference type="RefSeq" id="WP_058452670.1">
    <property type="nucleotide sequence ID" value="NZ_CAAAIB010000002.1"/>
</dbReference>
<dbReference type="PATRIC" id="fig|466.6.peg.2026"/>
<feature type="compositionally biased region" description="Polar residues" evidence="1">
    <location>
        <begin position="371"/>
        <end position="380"/>
    </location>
</feature>
<keyword evidence="3" id="KW-1185">Reference proteome</keyword>
<dbReference type="AlphaFoldDB" id="A0A0W0VZX7"/>
<gene>
    <name evidence="2" type="ORF">Lmac_1919</name>
</gene>